<protein>
    <submittedName>
        <fullName evidence="1">30S ribosomal protein S16</fullName>
    </submittedName>
</protein>
<dbReference type="GO" id="GO:0005840">
    <property type="term" value="C:ribosome"/>
    <property type="evidence" value="ECO:0007669"/>
    <property type="project" value="UniProtKB-KW"/>
</dbReference>
<dbReference type="EMBL" id="JACCQK010000734">
    <property type="protein sequence ID" value="MBG0780447.1"/>
    <property type="molecule type" value="Genomic_DNA"/>
</dbReference>
<organism evidence="1 2">
    <name type="scientific">Desulfotignum balticum</name>
    <dbReference type="NCBI Taxonomy" id="115781"/>
    <lineage>
        <taxon>Bacteria</taxon>
        <taxon>Pseudomonadati</taxon>
        <taxon>Thermodesulfobacteriota</taxon>
        <taxon>Desulfobacteria</taxon>
        <taxon>Desulfobacterales</taxon>
        <taxon>Desulfobacteraceae</taxon>
        <taxon>Desulfotignum</taxon>
    </lineage>
</organism>
<keyword evidence="1" id="KW-0687">Ribonucleoprotein</keyword>
<feature type="non-terminal residue" evidence="1">
    <location>
        <position position="1"/>
    </location>
</feature>
<keyword evidence="1" id="KW-0689">Ribosomal protein</keyword>
<evidence type="ECO:0000313" key="1">
    <source>
        <dbReference type="EMBL" id="MBG0780447.1"/>
    </source>
</evidence>
<dbReference type="SUPFAM" id="SSF54565">
    <property type="entry name" value="Ribosomal protein S16"/>
    <property type="match status" value="1"/>
</dbReference>
<gene>
    <name evidence="1" type="ORF">H0S81_11040</name>
</gene>
<dbReference type="AlphaFoldDB" id="A0A931CST6"/>
<reference evidence="1" key="1">
    <citation type="submission" date="2020-07" db="EMBL/GenBank/DDBJ databases">
        <title>Severe corrosion of carbon steel in oil field produced water can be linked to methanogenic archaea containing a special type of NiFe hydrogenase.</title>
        <authorList>
            <person name="Lahme S."/>
            <person name="Mand J."/>
            <person name="Longwell J."/>
            <person name="Smith R."/>
            <person name="Enning D."/>
        </authorList>
    </citation>
    <scope>NUCLEOTIDE SEQUENCE</scope>
    <source>
        <strain evidence="1">MIC098Bin6</strain>
    </source>
</reference>
<accession>A0A931CST6</accession>
<comment type="caution">
    <text evidence="1">The sequence shown here is derived from an EMBL/GenBank/DDBJ whole genome shotgun (WGS) entry which is preliminary data.</text>
</comment>
<evidence type="ECO:0000313" key="2">
    <source>
        <dbReference type="Proteomes" id="UP000706172"/>
    </source>
</evidence>
<dbReference type="InterPro" id="IPR023803">
    <property type="entry name" value="Ribosomal_bS16_dom_sf"/>
</dbReference>
<dbReference type="Proteomes" id="UP000706172">
    <property type="component" value="Unassembled WGS sequence"/>
</dbReference>
<proteinExistence type="predicted"/>
<dbReference type="Gene3D" id="3.30.1320.10">
    <property type="match status" value="1"/>
</dbReference>
<sequence length="42" mass="4465">PAGIVLKQDRIQYWLDQGAKPSTTVASILKKQTATPEPAATA</sequence>
<name>A0A931CST6_9BACT</name>